<dbReference type="InterPro" id="IPR039434">
    <property type="entry name" value="NSs-like"/>
</dbReference>
<accession>A0A7G8PYK5</accession>
<protein>
    <submittedName>
        <fullName evidence="1">Nonstructural protein</fullName>
    </submittedName>
</protein>
<evidence type="ECO:0000313" key="1">
    <source>
        <dbReference type="EMBL" id="QNJ99611.1"/>
    </source>
</evidence>
<dbReference type="KEGG" id="vg:80550446"/>
<dbReference type="Proteomes" id="UP000682483">
    <property type="component" value="Genome"/>
</dbReference>
<dbReference type="Pfam" id="PF11073">
    <property type="entry name" value="NSs"/>
    <property type="match status" value="1"/>
</dbReference>
<sequence>MLSRAVFLRSKKDQKKHRSLPRFYVDVEFCGLNPDFNYCLLEFEVPIHLKHYKVAYDARPTLSHFLVDKKFPALLGFDLITCQRTTKYDGIMEELFKESIHSLRHNQVSFLLSALRWPTGIPTLEFIDYYFGDFIFLSSADTKSIGRILKLLIKASGYYSGPIEDQVVEIHRKTLLEGEKYGLTKRDLPGNDIIGEICVVQAARVAKLALKQAAKDPNSVLPKIYCSLSPQVSTVVKSNSKGQEFWVNATADESMSRLLREDESFRITYLSTVWAKDWPLPRESSSFKKSAADNTRWLPRSPLDLPL</sequence>
<gene>
    <name evidence="1" type="primary">NSs</name>
</gene>
<proteinExistence type="predicted"/>
<organism evidence="1 2">
    <name type="scientific">Kiborgoch virus</name>
    <dbReference type="NCBI Taxonomy" id="2767009"/>
    <lineage>
        <taxon>Viruses</taxon>
        <taxon>Riboviria</taxon>
        <taxon>Orthornavirae</taxon>
        <taxon>Negarnaviricota</taxon>
        <taxon>Polyploviricotina</taxon>
        <taxon>Bunyaviricetes</taxon>
        <taxon>Hareavirales</taxon>
        <taxon>Phenuiviridae</taxon>
        <taxon>Phlebovirus</taxon>
        <taxon>Phlebovirus kiborgochense</taxon>
    </lineage>
</organism>
<dbReference type="EMBL" id="MT270833">
    <property type="protein sequence ID" value="QNJ99611.1"/>
    <property type="molecule type" value="Genomic_RNA"/>
</dbReference>
<evidence type="ECO:0000313" key="2">
    <source>
        <dbReference type="Proteomes" id="UP000682483"/>
    </source>
</evidence>
<dbReference type="GeneID" id="80550446"/>
<reference evidence="2" key="1">
    <citation type="journal article" date="2020" name="MSphere">
        <title>Insights into the evolutionary origin of Mediterranean sandfly fever viruses.</title>
        <authorList>
            <person name="Marklewitz M."/>
            <person name="Tchouassi D.P."/>
            <person name="Hieke C."/>
            <person name="Heyde V."/>
            <person name="Torto B."/>
            <person name="Sang R."/>
            <person name="Junglen S."/>
        </authorList>
    </citation>
    <scope>NUCLEOTIDE SEQUENCE [LARGE SCALE GENOMIC DNA]</scope>
    <source>
        <strain evidence="2">SSP39-KE-2016</strain>
    </source>
</reference>
<dbReference type="RefSeq" id="YP_010840037.1">
    <property type="nucleotide sequence ID" value="NC_078353.1"/>
</dbReference>
<keyword evidence="2" id="KW-1185">Reference proteome</keyword>
<name>A0A7G8PYK5_9VIRU</name>